<keyword evidence="3" id="KW-1185">Reference proteome</keyword>
<dbReference type="InterPro" id="IPR031248">
    <property type="entry name" value="RNF213"/>
</dbReference>
<dbReference type="AlphaFoldDB" id="A0A8C3WX41"/>
<dbReference type="PANTHER" id="PTHR22605:SF16">
    <property type="entry name" value="E3 UBIQUITIN-PROTEIN LIGASE RNF213"/>
    <property type="match status" value="1"/>
</dbReference>
<feature type="region of interest" description="Disordered" evidence="1">
    <location>
        <begin position="27"/>
        <end position="240"/>
    </location>
</feature>
<sequence>MECPSCQHISKEEAAKFCSQCGHKLLPAAPVPDSEKDLKATSAPEGETECGQELMEDSSPFSSLGSSNRLESPDERPSDASLQIRGGVASEGFVDAADGPSCEVEAAGSPASKRKKEDAPRTEVSDVSSPDPKQANGAAPEPAGPEKAAGKEVKAQTKKTEQPRSSVPASRDHGQEAQTKRQTTVPGGRAGENEKASLEPKKEPKKPQGNNKNNAAAEKTAKEQRNQRAGALSPEESPSSSVEGITVYFHAIISKHFEFDPSQHQVFVRGGEEFGKPRWHRNVCEMYFTKDLHEHGSLVEGSAIISRRHLDRPIPYKYVLSRGKGPVEYEFIYKRQQKEGEHVNRCLQVKSSLLGSGDWHQYDDIICMRPSGVWQTLKNHLIDSTRKDLVKGKQTAAAVMLDSIFSILETWNAINLKSFFTQFQQFYSVIRVPMIYEGEAQPWQTLEYEEKEVRKHLWECLTKKMAPFLKTDGDPLPKDCPVGSKLRMGLIILFSVEKFNIPLSESDLASLCCLLCSNTSSPDALRNDLIHILETPHSWQSSLVNLYQRCMDKGVDLWVCTLPVLHLCTGPAPPTKDSGLQPEDTWAALEGISFSEFREKRADQKQLVQLMGRYRHLLSVDASLFRSWFSLLPLSSLVCYLKNCSEHLSRSPPRVLDCLLGTCYRLQGLEGSVRNQEVCHLPWVPESWLRRGRPQTRQSELIENILNTLLCLLDIYQDKMLEEPSIQSYLTVCLKLHETTCRITKDHTLYEMPALSAEIVCRIITLKPLVDSAAGQQSETGKDSAATVFQGALAATKSWLQKIFKKRMFQTRYHSSEISFTYSEEIQIWRRLVEIHFPVEHGWRESLLGDMEGRLKQEKPLSQIFAFSSTNWDAEGVEDSVSKCFEKCAIEAVSLVCQSQTSILEKISYKDLRKCGTLVSAVITKSWPRSGGKFVDDVREVLNHLLTWPDVTPVLTLYGTFKTDVGLVCNVKVLT</sequence>
<reference evidence="2" key="2">
    <citation type="submission" date="2025-09" db="UniProtKB">
        <authorList>
            <consortium name="Ensembl"/>
        </authorList>
    </citation>
    <scope>IDENTIFICATION</scope>
</reference>
<dbReference type="GO" id="GO:0016887">
    <property type="term" value="F:ATP hydrolysis activity"/>
    <property type="evidence" value="ECO:0007669"/>
    <property type="project" value="InterPro"/>
</dbReference>
<feature type="compositionally biased region" description="Basic and acidic residues" evidence="1">
    <location>
        <begin position="148"/>
        <end position="162"/>
    </location>
</feature>
<gene>
    <name evidence="2" type="primary">RNF213</name>
</gene>
<feature type="compositionally biased region" description="Low complexity" evidence="1">
    <location>
        <begin position="137"/>
        <end position="147"/>
    </location>
</feature>
<dbReference type="GO" id="GO:0004842">
    <property type="term" value="F:ubiquitin-protein transferase activity"/>
    <property type="evidence" value="ECO:0007669"/>
    <property type="project" value="InterPro"/>
</dbReference>
<feature type="compositionally biased region" description="Acidic residues" evidence="1">
    <location>
        <begin position="46"/>
        <end position="56"/>
    </location>
</feature>
<dbReference type="GO" id="GO:0002040">
    <property type="term" value="P:sprouting angiogenesis"/>
    <property type="evidence" value="ECO:0007669"/>
    <property type="project" value="TreeGrafter"/>
</dbReference>
<organism evidence="2 3">
    <name type="scientific">Catagonus wagneri</name>
    <name type="common">Chacoan peccary</name>
    <dbReference type="NCBI Taxonomy" id="51154"/>
    <lineage>
        <taxon>Eukaryota</taxon>
        <taxon>Metazoa</taxon>
        <taxon>Chordata</taxon>
        <taxon>Craniata</taxon>
        <taxon>Vertebrata</taxon>
        <taxon>Euteleostomi</taxon>
        <taxon>Mammalia</taxon>
        <taxon>Eutheria</taxon>
        <taxon>Laurasiatheria</taxon>
        <taxon>Artiodactyla</taxon>
        <taxon>Suina</taxon>
        <taxon>Tayassuidae</taxon>
        <taxon>Catagonus</taxon>
    </lineage>
</organism>
<dbReference type="GO" id="GO:0005829">
    <property type="term" value="C:cytosol"/>
    <property type="evidence" value="ECO:0007669"/>
    <property type="project" value="TreeGrafter"/>
</dbReference>
<dbReference type="GO" id="GO:0006511">
    <property type="term" value="P:ubiquitin-dependent protein catabolic process"/>
    <property type="evidence" value="ECO:0007669"/>
    <property type="project" value="TreeGrafter"/>
</dbReference>
<evidence type="ECO:0000313" key="3">
    <source>
        <dbReference type="Proteomes" id="UP000694540"/>
    </source>
</evidence>
<reference evidence="2" key="1">
    <citation type="submission" date="2025-08" db="UniProtKB">
        <authorList>
            <consortium name="Ensembl"/>
        </authorList>
    </citation>
    <scope>IDENTIFICATION</scope>
</reference>
<proteinExistence type="predicted"/>
<feature type="compositionally biased region" description="Basic and acidic residues" evidence="1">
    <location>
        <begin position="170"/>
        <end position="179"/>
    </location>
</feature>
<feature type="compositionally biased region" description="Basic and acidic residues" evidence="1">
    <location>
        <begin position="191"/>
        <end position="206"/>
    </location>
</feature>
<dbReference type="GO" id="GO:0016020">
    <property type="term" value="C:membrane"/>
    <property type="evidence" value="ECO:0007669"/>
    <property type="project" value="TreeGrafter"/>
</dbReference>
<dbReference type="GO" id="GO:0005730">
    <property type="term" value="C:nucleolus"/>
    <property type="evidence" value="ECO:0007669"/>
    <property type="project" value="TreeGrafter"/>
</dbReference>
<dbReference type="Ensembl" id="ENSCWAT00000020491.1">
    <property type="protein sequence ID" value="ENSCWAP00000018884.1"/>
    <property type="gene ID" value="ENSCWAG00000010446.1"/>
</dbReference>
<evidence type="ECO:0000256" key="1">
    <source>
        <dbReference type="SAM" id="MobiDB-lite"/>
    </source>
</evidence>
<dbReference type="PANTHER" id="PTHR22605">
    <property type="entry name" value="RZ-TYPE DOMAIN-CONTAINING PROTEIN"/>
    <property type="match status" value="1"/>
</dbReference>
<dbReference type="Proteomes" id="UP000694540">
    <property type="component" value="Unplaced"/>
</dbReference>
<dbReference type="GeneTree" id="ENSGT00630000089884"/>
<name>A0A8C3WX41_9CETA</name>
<feature type="compositionally biased region" description="Polar residues" evidence="1">
    <location>
        <begin position="59"/>
        <end position="70"/>
    </location>
</feature>
<accession>A0A8C3WX41</accession>
<feature type="compositionally biased region" description="Basic and acidic residues" evidence="1">
    <location>
        <begin position="115"/>
        <end position="124"/>
    </location>
</feature>
<protein>
    <submittedName>
        <fullName evidence="2">Ring finger protein 213</fullName>
    </submittedName>
</protein>
<dbReference type="GO" id="GO:2000051">
    <property type="term" value="P:negative regulation of non-canonical Wnt signaling pathway"/>
    <property type="evidence" value="ECO:0007669"/>
    <property type="project" value="TreeGrafter"/>
</dbReference>
<evidence type="ECO:0000313" key="2">
    <source>
        <dbReference type="Ensembl" id="ENSCWAP00000018884.1"/>
    </source>
</evidence>